<proteinExistence type="inferred from homology"/>
<dbReference type="Gene3D" id="3.40.50.450">
    <property type="match status" value="1"/>
</dbReference>
<accession>A0A378M8Z2</accession>
<dbReference type="PANTHER" id="PTHR38440:SF1">
    <property type="entry name" value="UPF0398 PROTEIN SPR0331"/>
    <property type="match status" value="1"/>
</dbReference>
<dbReference type="AlphaFoldDB" id="A0A378M8Z2"/>
<dbReference type="SUPFAM" id="SSF102405">
    <property type="entry name" value="MCP/YpsA-like"/>
    <property type="match status" value="1"/>
</dbReference>
<gene>
    <name evidence="2" type="primary">ypsA</name>
    <name evidence="2" type="ORF">NCTC10815_00025</name>
</gene>
<name>A0A378M8Z2_LISGR</name>
<evidence type="ECO:0000313" key="3">
    <source>
        <dbReference type="Proteomes" id="UP000254879"/>
    </source>
</evidence>
<comment type="similarity">
    <text evidence="1">Belongs to the UPF0398 family.</text>
</comment>
<dbReference type="RefSeq" id="WP_003758460.1">
    <property type="nucleotide sequence ID" value="NZ_CABKNG010000002.1"/>
</dbReference>
<dbReference type="InterPro" id="IPR010697">
    <property type="entry name" value="YspA"/>
</dbReference>
<dbReference type="HAMAP" id="MF_01575">
    <property type="entry name" value="UPF0398"/>
    <property type="match status" value="1"/>
</dbReference>
<dbReference type="Proteomes" id="UP000254879">
    <property type="component" value="Unassembled WGS sequence"/>
</dbReference>
<dbReference type="Pfam" id="PF06908">
    <property type="entry name" value="YpsA"/>
    <property type="match status" value="1"/>
</dbReference>
<organism evidence="2 3">
    <name type="scientific">Listeria grayi</name>
    <name type="common">Listeria murrayi</name>
    <dbReference type="NCBI Taxonomy" id="1641"/>
    <lineage>
        <taxon>Bacteria</taxon>
        <taxon>Bacillati</taxon>
        <taxon>Bacillota</taxon>
        <taxon>Bacilli</taxon>
        <taxon>Bacillales</taxon>
        <taxon>Listeriaceae</taxon>
        <taxon>Listeria</taxon>
    </lineage>
</organism>
<reference evidence="2 3" key="1">
    <citation type="submission" date="2018-06" db="EMBL/GenBank/DDBJ databases">
        <authorList>
            <consortium name="Pathogen Informatics"/>
            <person name="Doyle S."/>
        </authorList>
    </citation>
    <scope>NUCLEOTIDE SEQUENCE [LARGE SCALE GENOMIC DNA]</scope>
    <source>
        <strain evidence="3">NCTC 10815</strain>
    </source>
</reference>
<dbReference type="EMBL" id="UGPG01000001">
    <property type="protein sequence ID" value="STY42781.1"/>
    <property type="molecule type" value="Genomic_DNA"/>
</dbReference>
<dbReference type="PIRSF" id="PIRSF021290">
    <property type="entry name" value="DUF1273"/>
    <property type="match status" value="1"/>
</dbReference>
<protein>
    <recommendedName>
        <fullName evidence="1">UPF0398 protein NCTC10815_00025</fullName>
    </recommendedName>
</protein>
<dbReference type="OrthoDB" id="2301957at2"/>
<sequence>MKSVFVTGYKNFELGIFKKDAPEATYIKEAIRRELVAMIEDGLEWVIISGQLGIELWAGEVVAECKWKGYDVKLAVLEPFLEQQSKWNEQNQLWYAEVLADADYQAAITNRPYENPRQFQLRDQFIIDNTDGVLMVYDAEREGSPKFFYDRVRQVQEREAYLLRVIDFYALQEVVEDMNSDF</sequence>
<dbReference type="PANTHER" id="PTHR38440">
    <property type="entry name" value="UPF0398 PROTEIN YPSA"/>
    <property type="match status" value="1"/>
</dbReference>
<evidence type="ECO:0000313" key="2">
    <source>
        <dbReference type="EMBL" id="STY42781.1"/>
    </source>
</evidence>
<dbReference type="NCBIfam" id="NF010181">
    <property type="entry name" value="PRK13660.1"/>
    <property type="match status" value="1"/>
</dbReference>
<evidence type="ECO:0000256" key="1">
    <source>
        <dbReference type="HAMAP-Rule" id="MF_01575"/>
    </source>
</evidence>